<name>A0A224Y3T0_9ACAR</name>
<keyword evidence="1" id="KW-0732">Signal</keyword>
<evidence type="ECO:0000313" key="2">
    <source>
        <dbReference type="EMBL" id="MAA12217.1"/>
    </source>
</evidence>
<organism evidence="2">
    <name type="scientific">Rhipicephalus zambeziensis</name>
    <dbReference type="NCBI Taxonomy" id="60191"/>
    <lineage>
        <taxon>Eukaryota</taxon>
        <taxon>Metazoa</taxon>
        <taxon>Ecdysozoa</taxon>
        <taxon>Arthropoda</taxon>
        <taxon>Chelicerata</taxon>
        <taxon>Arachnida</taxon>
        <taxon>Acari</taxon>
        <taxon>Parasitiformes</taxon>
        <taxon>Ixodida</taxon>
        <taxon>Ixodoidea</taxon>
        <taxon>Ixodidae</taxon>
        <taxon>Rhipicephalinae</taxon>
        <taxon>Rhipicephalus</taxon>
        <taxon>Rhipicephalus</taxon>
    </lineage>
</organism>
<sequence>MAARHVLLLLILPVALAQPMWKGAFPSVNPWAGLQGYPGFSSPAEQQEVVNDGDGVYQDDGDETYDVFDMPRAIEGVAHGTHFGGDYGFPRYGGRSRVSRYGIDYGDLHARRRGRHYGLRSSEGSYGPWPGALTYGAFGYPEVYGQTYPRWTGPFGGREHPTTFDPYLANPYYRNAFIVNRLMSWYPHFRS</sequence>
<evidence type="ECO:0000256" key="1">
    <source>
        <dbReference type="SAM" id="SignalP"/>
    </source>
</evidence>
<accession>A0A224Y3T0</accession>
<reference evidence="2" key="1">
    <citation type="journal article" date="2017" name="Parasit. Vectors">
        <title>Sialotranscriptomics of Rhipicephalus zambeziensis reveals intricate expression profiles of secretory proteins and suggests tight temporal transcriptional regulation during blood-feeding.</title>
        <authorList>
            <person name="de Castro M.H."/>
            <person name="de Klerk D."/>
            <person name="Pienaar R."/>
            <person name="Rees D.J.G."/>
            <person name="Mans B.J."/>
        </authorList>
    </citation>
    <scope>NUCLEOTIDE SEQUENCE</scope>
    <source>
        <tissue evidence="2">Salivary glands</tissue>
    </source>
</reference>
<protein>
    <submittedName>
        <fullName evidence="2">Glycine rich superfamily member</fullName>
    </submittedName>
</protein>
<feature type="chain" id="PRO_5012601205" evidence="1">
    <location>
        <begin position="18"/>
        <end position="191"/>
    </location>
</feature>
<feature type="signal peptide" evidence="1">
    <location>
        <begin position="1"/>
        <end position="17"/>
    </location>
</feature>
<proteinExistence type="predicted"/>
<dbReference type="EMBL" id="GFPF01001071">
    <property type="protein sequence ID" value="MAA12217.1"/>
    <property type="molecule type" value="Transcribed_RNA"/>
</dbReference>
<dbReference type="AlphaFoldDB" id="A0A224Y3T0"/>